<dbReference type="AlphaFoldDB" id="A0A7I7NHF6"/>
<feature type="transmembrane region" description="Helical" evidence="1">
    <location>
        <begin position="28"/>
        <end position="53"/>
    </location>
</feature>
<feature type="transmembrane region" description="Helical" evidence="1">
    <location>
        <begin position="74"/>
        <end position="100"/>
    </location>
</feature>
<dbReference type="EMBL" id="AP022581">
    <property type="protein sequence ID" value="BBX96085.1"/>
    <property type="molecule type" value="Genomic_DNA"/>
</dbReference>
<dbReference type="InterPro" id="IPR021315">
    <property type="entry name" value="Gap/Sap"/>
</dbReference>
<proteinExistence type="predicted"/>
<feature type="transmembrane region" description="Helical" evidence="1">
    <location>
        <begin position="180"/>
        <end position="204"/>
    </location>
</feature>
<evidence type="ECO:0000313" key="2">
    <source>
        <dbReference type="EMBL" id="BBX96085.1"/>
    </source>
</evidence>
<keyword evidence="1" id="KW-1133">Transmembrane helix</keyword>
<dbReference type="KEGG" id="mlj:MLAC_13790"/>
<keyword evidence="3" id="KW-1185">Reference proteome</keyword>
<reference evidence="2 3" key="1">
    <citation type="journal article" date="2019" name="Emerg. Microbes Infect.">
        <title>Comprehensive subspecies identification of 175 nontuberculous mycobacteria species based on 7547 genomic profiles.</title>
        <authorList>
            <person name="Matsumoto Y."/>
            <person name="Kinjo T."/>
            <person name="Motooka D."/>
            <person name="Nabeya D."/>
            <person name="Jung N."/>
            <person name="Uechi K."/>
            <person name="Horii T."/>
            <person name="Iida T."/>
            <person name="Fujita J."/>
            <person name="Nakamura S."/>
        </authorList>
    </citation>
    <scope>NUCLEOTIDE SEQUENCE [LARGE SCALE GENOMIC DNA]</scope>
    <source>
        <strain evidence="2 3">JCM 15657</strain>
    </source>
</reference>
<dbReference type="Pfam" id="PF11139">
    <property type="entry name" value="SfLAP"/>
    <property type="match status" value="1"/>
</dbReference>
<sequence>MLFLGLVMATDPIRLGLAAVLVTRRQPMLNLFAFWLGGMVAGVALAVAVLVFLRDIAVVAIQTAASVTNEFRSAVVVLAGSRLQLTFGVIALAIAIHMVARERVRAQVPVGAGGAPAVLLQPDRPGLIARMAAVSHNMLTRGGFVWPAFIVGLTSSAPPIETVAALTVIMASGAGLGVQVSAFLVFILLVLTVIEIPLVAHLVVPRQTEAVLRRIDCWLRAHRRQITLTLLVVMGSIMLVQGVAGL</sequence>
<feature type="transmembrane region" description="Helical" evidence="1">
    <location>
        <begin position="225"/>
        <end position="244"/>
    </location>
</feature>
<organism evidence="2 3">
    <name type="scientific">Mycobacterium lacus</name>
    <dbReference type="NCBI Taxonomy" id="169765"/>
    <lineage>
        <taxon>Bacteria</taxon>
        <taxon>Bacillati</taxon>
        <taxon>Actinomycetota</taxon>
        <taxon>Actinomycetes</taxon>
        <taxon>Mycobacteriales</taxon>
        <taxon>Mycobacteriaceae</taxon>
        <taxon>Mycobacterium</taxon>
    </lineage>
</organism>
<name>A0A7I7NHF6_9MYCO</name>
<evidence type="ECO:0008006" key="4">
    <source>
        <dbReference type="Google" id="ProtNLM"/>
    </source>
</evidence>
<dbReference type="Proteomes" id="UP000466396">
    <property type="component" value="Chromosome"/>
</dbReference>
<evidence type="ECO:0000256" key="1">
    <source>
        <dbReference type="SAM" id="Phobius"/>
    </source>
</evidence>
<accession>A0A7I7NHF6</accession>
<evidence type="ECO:0000313" key="3">
    <source>
        <dbReference type="Proteomes" id="UP000466396"/>
    </source>
</evidence>
<gene>
    <name evidence="2" type="ORF">MLAC_13790</name>
</gene>
<keyword evidence="1" id="KW-0472">Membrane</keyword>
<keyword evidence="1" id="KW-0812">Transmembrane</keyword>
<protein>
    <recommendedName>
        <fullName evidence="4">GAP family protein</fullName>
    </recommendedName>
</protein>